<feature type="chain" id="PRO_5038694204" description="Transporter" evidence="1">
    <location>
        <begin position="25"/>
        <end position="416"/>
    </location>
</feature>
<evidence type="ECO:0008006" key="4">
    <source>
        <dbReference type="Google" id="ProtNLM"/>
    </source>
</evidence>
<proteinExistence type="predicted"/>
<dbReference type="Proteomes" id="UP000807850">
    <property type="component" value="Unassembled WGS sequence"/>
</dbReference>
<dbReference type="SUPFAM" id="SSF56935">
    <property type="entry name" value="Porins"/>
    <property type="match status" value="1"/>
</dbReference>
<accession>A0A9D6L9W1</accession>
<evidence type="ECO:0000313" key="2">
    <source>
        <dbReference type="EMBL" id="MBI3539680.1"/>
    </source>
</evidence>
<protein>
    <recommendedName>
        <fullName evidence="4">Transporter</fullName>
    </recommendedName>
</protein>
<organism evidence="2 3">
    <name type="scientific">Eiseniibacteriota bacterium</name>
    <dbReference type="NCBI Taxonomy" id="2212470"/>
    <lineage>
        <taxon>Bacteria</taxon>
        <taxon>Candidatus Eiseniibacteriota</taxon>
    </lineage>
</organism>
<gene>
    <name evidence="2" type="ORF">HY076_05355</name>
</gene>
<keyword evidence="1" id="KW-0732">Signal</keyword>
<sequence length="416" mass="44656">MNRRMMTILVLGALLLALPAVALAQTSRVEGMALQGDFLKDVSGMFTYTSQVANVGNLVYGELGNTNSFATRDRAVGAVIGTLWDGKMGTWAVHLHEQRPQIGQGTGAANPAPGLLGADPNTNTHSSFDLMWGKKFGTTSFGVRVDRAFTSLEGDLFTLLGPTSLEKIEGDAIGPAALNRARNVFGFGAGLGFEMSPTSNAEVSFKYESRTFTESDSAGTPGGTTVSEDHPTAYQLAARTMWQWTSNVMIIPVFKWYSYDLGIKTTPGATVSSDLKGWQLGAAGNWTLGSNDLFVLGVNFAQNKLEQNNVAQEITETLMPQVFAALETHVNSWLTLRFGARNSANSRIELKDNAAPTKVVFKGSDFAMNLGVGTKFGPLQVDAVLNDDFPHVGPWFISGQNTGSALFPKVTATYPF</sequence>
<dbReference type="AlphaFoldDB" id="A0A9D6L9W1"/>
<dbReference type="EMBL" id="JACQAY010000167">
    <property type="protein sequence ID" value="MBI3539680.1"/>
    <property type="molecule type" value="Genomic_DNA"/>
</dbReference>
<comment type="caution">
    <text evidence="2">The sequence shown here is derived from an EMBL/GenBank/DDBJ whole genome shotgun (WGS) entry which is preliminary data.</text>
</comment>
<feature type="signal peptide" evidence="1">
    <location>
        <begin position="1"/>
        <end position="24"/>
    </location>
</feature>
<reference evidence="2" key="1">
    <citation type="submission" date="2020-07" db="EMBL/GenBank/DDBJ databases">
        <title>Huge and variable diversity of episymbiotic CPR bacteria and DPANN archaea in groundwater ecosystems.</title>
        <authorList>
            <person name="He C.Y."/>
            <person name="Keren R."/>
            <person name="Whittaker M."/>
            <person name="Farag I.F."/>
            <person name="Doudna J."/>
            <person name="Cate J.H.D."/>
            <person name="Banfield J.F."/>
        </authorList>
    </citation>
    <scope>NUCLEOTIDE SEQUENCE</scope>
    <source>
        <strain evidence="2">NC_groundwater_928_Pr1_S-0.2um_72_17</strain>
    </source>
</reference>
<evidence type="ECO:0000313" key="3">
    <source>
        <dbReference type="Proteomes" id="UP000807850"/>
    </source>
</evidence>
<name>A0A9D6L9W1_UNCEI</name>
<evidence type="ECO:0000256" key="1">
    <source>
        <dbReference type="SAM" id="SignalP"/>
    </source>
</evidence>